<evidence type="ECO:0000256" key="1">
    <source>
        <dbReference type="SAM" id="Phobius"/>
    </source>
</evidence>
<organism evidence="2 3">
    <name type="scientific">Cordyceps javanica</name>
    <dbReference type="NCBI Taxonomy" id="43265"/>
    <lineage>
        <taxon>Eukaryota</taxon>
        <taxon>Fungi</taxon>
        <taxon>Dikarya</taxon>
        <taxon>Ascomycota</taxon>
        <taxon>Pezizomycotina</taxon>
        <taxon>Sordariomycetes</taxon>
        <taxon>Hypocreomycetidae</taxon>
        <taxon>Hypocreales</taxon>
        <taxon>Cordycipitaceae</taxon>
        <taxon>Cordyceps</taxon>
    </lineage>
</organism>
<evidence type="ECO:0000313" key="3">
    <source>
        <dbReference type="Proteomes" id="UP000315783"/>
    </source>
</evidence>
<keyword evidence="3" id="KW-1185">Reference proteome</keyword>
<protein>
    <submittedName>
        <fullName evidence="2">Uncharacterized protein</fullName>
    </submittedName>
</protein>
<reference evidence="2 3" key="1">
    <citation type="journal article" date="2019" name="Appl. Microbiol. Biotechnol.">
        <title>Genome sequence of Isaria javanica and comparative genome analysis insights into family S53 peptidase evolution in fungal entomopathogens.</title>
        <authorList>
            <person name="Lin R."/>
            <person name="Zhang X."/>
            <person name="Xin B."/>
            <person name="Zou M."/>
            <person name="Gao Y."/>
            <person name="Qin F."/>
            <person name="Hu Q."/>
            <person name="Xie B."/>
            <person name="Cheng X."/>
        </authorList>
    </citation>
    <scope>NUCLEOTIDE SEQUENCE [LARGE SCALE GENOMIC DNA]</scope>
    <source>
        <strain evidence="2 3">IJ1G</strain>
    </source>
</reference>
<keyword evidence="1" id="KW-0812">Transmembrane</keyword>
<dbReference type="AlphaFoldDB" id="A0A545V6P6"/>
<feature type="transmembrane region" description="Helical" evidence="1">
    <location>
        <begin position="36"/>
        <end position="56"/>
    </location>
</feature>
<dbReference type="EMBL" id="SPUK01000005">
    <property type="protein sequence ID" value="TQV97388.1"/>
    <property type="molecule type" value="Genomic_DNA"/>
</dbReference>
<proteinExistence type="predicted"/>
<name>A0A545V6P6_9HYPO</name>
<keyword evidence="1" id="KW-1133">Transmembrane helix</keyword>
<dbReference type="Proteomes" id="UP000315783">
    <property type="component" value="Unassembled WGS sequence"/>
</dbReference>
<keyword evidence="1" id="KW-0472">Membrane</keyword>
<accession>A0A545V6P6</accession>
<evidence type="ECO:0000313" key="2">
    <source>
        <dbReference type="EMBL" id="TQV97388.1"/>
    </source>
</evidence>
<gene>
    <name evidence="2" type="ORF">IF1G_04628</name>
</gene>
<sequence length="78" mass="8754">MLDHALGDHQYDSVLISALAVIGVRDDGGWQSALDYTLVLSAVIKVARILVLYHVYNERQAKVRAIMEERGMREADAR</sequence>
<comment type="caution">
    <text evidence="2">The sequence shown here is derived from an EMBL/GenBank/DDBJ whole genome shotgun (WGS) entry which is preliminary data.</text>
</comment>